<sequence>MSESPIRRWSRRFLLHFTQATGPLRKNSKSNFAVLPCLTAEKPLAFTLPVCVLTAGTGSGS</sequence>
<dbReference type="EMBL" id="GBXM01030735">
    <property type="protein sequence ID" value="JAH77842.1"/>
    <property type="molecule type" value="Transcribed_RNA"/>
</dbReference>
<proteinExistence type="predicted"/>
<accession>A0A0E9VIF5</accession>
<reference evidence="1" key="1">
    <citation type="submission" date="2014-11" db="EMBL/GenBank/DDBJ databases">
        <authorList>
            <person name="Amaro Gonzalez C."/>
        </authorList>
    </citation>
    <scope>NUCLEOTIDE SEQUENCE</scope>
</reference>
<evidence type="ECO:0000313" key="1">
    <source>
        <dbReference type="EMBL" id="JAH77842.1"/>
    </source>
</evidence>
<reference evidence="1" key="2">
    <citation type="journal article" date="2015" name="Fish Shellfish Immunol.">
        <title>Early steps in the European eel (Anguilla anguilla)-Vibrio vulnificus interaction in the gills: Role of the RtxA13 toxin.</title>
        <authorList>
            <person name="Callol A."/>
            <person name="Pajuelo D."/>
            <person name="Ebbesson L."/>
            <person name="Teles M."/>
            <person name="MacKenzie S."/>
            <person name="Amaro C."/>
        </authorList>
    </citation>
    <scope>NUCLEOTIDE SEQUENCE</scope>
</reference>
<protein>
    <submittedName>
        <fullName evidence="1">Uncharacterized protein</fullName>
    </submittedName>
</protein>
<organism evidence="1">
    <name type="scientific">Anguilla anguilla</name>
    <name type="common">European freshwater eel</name>
    <name type="synonym">Muraena anguilla</name>
    <dbReference type="NCBI Taxonomy" id="7936"/>
    <lineage>
        <taxon>Eukaryota</taxon>
        <taxon>Metazoa</taxon>
        <taxon>Chordata</taxon>
        <taxon>Craniata</taxon>
        <taxon>Vertebrata</taxon>
        <taxon>Euteleostomi</taxon>
        <taxon>Actinopterygii</taxon>
        <taxon>Neopterygii</taxon>
        <taxon>Teleostei</taxon>
        <taxon>Anguilliformes</taxon>
        <taxon>Anguillidae</taxon>
        <taxon>Anguilla</taxon>
    </lineage>
</organism>
<dbReference type="AlphaFoldDB" id="A0A0E9VIF5"/>
<name>A0A0E9VIF5_ANGAN</name>